<keyword evidence="5" id="KW-0539">Nucleus</keyword>
<keyword evidence="4" id="KW-0156">Chromatin regulator</keyword>
<feature type="region of interest" description="Disordered" evidence="6">
    <location>
        <begin position="236"/>
        <end position="259"/>
    </location>
</feature>
<evidence type="ECO:0000256" key="3">
    <source>
        <dbReference type="ARBA" id="ARBA00022737"/>
    </source>
</evidence>
<dbReference type="Pfam" id="PF07569">
    <property type="entry name" value="Hira"/>
    <property type="match status" value="1"/>
</dbReference>
<organism evidence="8 9">
    <name type="scientific">Ranitomeya imitator</name>
    <name type="common">mimic poison frog</name>
    <dbReference type="NCBI Taxonomy" id="111125"/>
    <lineage>
        <taxon>Eukaryota</taxon>
        <taxon>Metazoa</taxon>
        <taxon>Chordata</taxon>
        <taxon>Craniata</taxon>
        <taxon>Vertebrata</taxon>
        <taxon>Euteleostomi</taxon>
        <taxon>Amphibia</taxon>
        <taxon>Batrachia</taxon>
        <taxon>Anura</taxon>
        <taxon>Neobatrachia</taxon>
        <taxon>Hyloidea</taxon>
        <taxon>Dendrobatidae</taxon>
        <taxon>Dendrobatinae</taxon>
        <taxon>Ranitomeya</taxon>
    </lineage>
</organism>
<feature type="compositionally biased region" description="Basic residues" evidence="6">
    <location>
        <begin position="237"/>
        <end position="248"/>
    </location>
</feature>
<evidence type="ECO:0000256" key="6">
    <source>
        <dbReference type="SAM" id="MobiDB-lite"/>
    </source>
</evidence>
<gene>
    <name evidence="8" type="ORF">RIMI_LOCUS21111063</name>
</gene>
<name>A0ABN9MHJ2_9NEOB</name>
<evidence type="ECO:0000313" key="8">
    <source>
        <dbReference type="EMBL" id="CAJ0966249.1"/>
    </source>
</evidence>
<dbReference type="PANTHER" id="PTHR13831:SF0">
    <property type="entry name" value="PROTEIN HIRA"/>
    <property type="match status" value="1"/>
</dbReference>
<evidence type="ECO:0000259" key="7">
    <source>
        <dbReference type="Pfam" id="PF07569"/>
    </source>
</evidence>
<proteinExistence type="predicted"/>
<evidence type="ECO:0000256" key="4">
    <source>
        <dbReference type="ARBA" id="ARBA00022853"/>
    </source>
</evidence>
<sequence>MAWMGIVVHLCQVYPSQVASTSEKDLTCMTSAISLRLPIPTIQKSFTLQISADPTIYIEVENDFRSVGGSKLSQLKCNRDGKEWRTVLTSRILAAAGSNEMVCVACEKRMLSMFSSSGRRVFPPIILPSQISTIQCTGRFVMALTSSAALSVWDVHNQKAVIKNESLLPILTGNDLLVSQTLLTQRGVPVLSLSNGKAYCFNPALSTWRTLSALLRAEQSTAVRRHRASLTFPGRSVKTRRGRHRKKMGGAGPDRRGNAPGMLDAQHAEYHLDCARINISSYLFPLTTFILHFRICTSCVNRPLPVPSYTTSASPVFPAVLASPVFPAILASPLFPAVLASPLFPAVLASPLSPAVLASPLFPAVLASPLSPAVQPVLCFLPSLLPVLPVSCLHQSSVSCVPSPQPVHSPAVLASPLAAACCTACDCRQPSKVLQ</sequence>
<dbReference type="Proteomes" id="UP001176940">
    <property type="component" value="Unassembled WGS sequence"/>
</dbReference>
<comment type="subcellular location">
    <subcellularLocation>
        <location evidence="1">Nucleus</location>
    </subcellularLocation>
</comment>
<comment type="caution">
    <text evidence="8">The sequence shown here is derived from an EMBL/GenBank/DDBJ whole genome shotgun (WGS) entry which is preliminary data.</text>
</comment>
<dbReference type="InterPro" id="IPR031120">
    <property type="entry name" value="HIR1-like"/>
</dbReference>
<evidence type="ECO:0000256" key="2">
    <source>
        <dbReference type="ARBA" id="ARBA00022574"/>
    </source>
</evidence>
<reference evidence="8" key="1">
    <citation type="submission" date="2023-07" db="EMBL/GenBank/DDBJ databases">
        <authorList>
            <person name="Stuckert A."/>
        </authorList>
    </citation>
    <scope>NUCLEOTIDE SEQUENCE</scope>
</reference>
<keyword evidence="3" id="KW-0677">Repeat</keyword>
<dbReference type="PANTHER" id="PTHR13831">
    <property type="entry name" value="MEMBER OF THE HIR1 FAMILY OF WD-REPEAT PROTEINS"/>
    <property type="match status" value="1"/>
</dbReference>
<keyword evidence="9" id="KW-1185">Reference proteome</keyword>
<dbReference type="InterPro" id="IPR011494">
    <property type="entry name" value="HIRA-like_C"/>
</dbReference>
<accession>A0ABN9MHJ2</accession>
<evidence type="ECO:0000256" key="1">
    <source>
        <dbReference type="ARBA" id="ARBA00004123"/>
    </source>
</evidence>
<protein>
    <recommendedName>
        <fullName evidence="7">Protein HIRA-like C-terminal domain-containing protein</fullName>
    </recommendedName>
</protein>
<dbReference type="EMBL" id="CAUEEQ010073183">
    <property type="protein sequence ID" value="CAJ0966249.1"/>
    <property type="molecule type" value="Genomic_DNA"/>
</dbReference>
<evidence type="ECO:0000313" key="9">
    <source>
        <dbReference type="Proteomes" id="UP001176940"/>
    </source>
</evidence>
<feature type="domain" description="Protein HIRA-like C-terminal" evidence="7">
    <location>
        <begin position="118"/>
        <end position="223"/>
    </location>
</feature>
<keyword evidence="2" id="KW-0853">WD repeat</keyword>
<evidence type="ECO:0000256" key="5">
    <source>
        <dbReference type="ARBA" id="ARBA00023242"/>
    </source>
</evidence>